<evidence type="ECO:0000256" key="7">
    <source>
        <dbReference type="SAM" id="Coils"/>
    </source>
</evidence>
<keyword evidence="2" id="KW-0514">Muscle protein</keyword>
<dbReference type="InterPro" id="IPR002928">
    <property type="entry name" value="Myosin_tail"/>
</dbReference>
<dbReference type="GO" id="GO:0016459">
    <property type="term" value="C:myosin complex"/>
    <property type="evidence" value="ECO:0007669"/>
    <property type="project" value="InterPro"/>
</dbReference>
<evidence type="ECO:0000256" key="3">
    <source>
        <dbReference type="ARBA" id="ARBA00022490"/>
    </source>
</evidence>
<reference evidence="9" key="3">
    <citation type="submission" date="2018-08" db="EMBL/GenBank/DDBJ databases">
        <title>Leveraging single-cell genomics to expand the Fungal Tree of Life.</title>
        <authorList>
            <consortium name="DOE Joint Genome Institute"/>
            <person name="Ahrendt S.R."/>
            <person name="Quandt C.A."/>
            <person name="Ciobanu D."/>
            <person name="Clum A."/>
            <person name="Salamov A."/>
            <person name="Andreopoulos B."/>
            <person name="Cheng J.-F."/>
            <person name="Woyke T."/>
            <person name="Pelin A."/>
            <person name="Henrissat B."/>
            <person name="Reynolds N."/>
            <person name="Benny G.L."/>
            <person name="Smith M.E."/>
            <person name="James T.Y."/>
            <person name="Grigoriev I.V."/>
        </authorList>
    </citation>
    <scope>NUCLEOTIDE SEQUENCE</scope>
    <source>
        <strain evidence="9">ATCC 52028</strain>
    </source>
</reference>
<accession>A0A4P9WX34</accession>
<evidence type="ECO:0000256" key="1">
    <source>
        <dbReference type="ARBA" id="ARBA00004657"/>
    </source>
</evidence>
<dbReference type="AlphaFoldDB" id="A0A4P9WX34"/>
<keyword evidence="2" id="KW-0787">Thick filament</keyword>
<sequence>MAEERCRRAEQILQEVQLEVRKQRDLSTDLEREKISLDKQIKELQARIIDFESAQLTSGATATRRLEARIEELQTQIEAEARDKTEIAKNYRKSERQNRELALTIADKDKAAQRLQDDLDKSADKMKKMKVQLDELESETATYQLVKRRMERETEELRERSMRFEKEAEKLKRTLDRGLVMPTTV</sequence>
<reference evidence="10" key="2">
    <citation type="submission" date="2018-04" db="EMBL/GenBank/DDBJ databases">
        <title>Leveraging single-cell genomics to expand the Fungal Tree of Life.</title>
        <authorList>
            <consortium name="DOE Joint Genome Institute"/>
            <person name="Ahrendt S.R."/>
            <person name="Quandt C.A."/>
            <person name="Ciobanu D."/>
            <person name="Clum A."/>
            <person name="Salamov A."/>
            <person name="Andreopoulos B."/>
            <person name="Cheng J.-F."/>
            <person name="Woyke T."/>
            <person name="Pelin A."/>
            <person name="Henrissat B."/>
            <person name="Benny G.L."/>
            <person name="Smith M.E."/>
            <person name="James T.Y."/>
            <person name="Grigoriev I.V."/>
        </authorList>
    </citation>
    <scope>NUCLEOTIDE SEQUENCE</scope>
    <source>
        <strain evidence="10">ATCC 52028</strain>
    </source>
</reference>
<evidence type="ECO:0000256" key="5">
    <source>
        <dbReference type="ARBA" id="ARBA00023123"/>
    </source>
</evidence>
<dbReference type="STRING" id="1555241.A0A4P9WX34"/>
<dbReference type="EMBL" id="ML009128">
    <property type="protein sequence ID" value="RKO98009.1"/>
    <property type="molecule type" value="Genomic_DNA"/>
</dbReference>
<dbReference type="Proteomes" id="UP000268535">
    <property type="component" value="Unassembled WGS sequence"/>
</dbReference>
<reference evidence="11 12" key="1">
    <citation type="journal article" date="2018" name="Nat. Microbiol.">
        <title>Leveraging single-cell genomics to expand the fungal tree of life.</title>
        <authorList>
            <person name="Ahrendt S.R."/>
            <person name="Quandt C.A."/>
            <person name="Ciobanu D."/>
            <person name="Clum A."/>
            <person name="Salamov A."/>
            <person name="Andreopoulos B."/>
            <person name="Cheng J.F."/>
            <person name="Woyke T."/>
            <person name="Pelin A."/>
            <person name="Henrissat B."/>
            <person name="Reynolds N.K."/>
            <person name="Benny G.L."/>
            <person name="Smith M.E."/>
            <person name="James T.Y."/>
            <person name="Grigoriev I.V."/>
        </authorList>
    </citation>
    <scope>NUCLEOTIDE SEQUENCE [LARGE SCALE GENOMIC DNA]</scope>
    <source>
        <strain evidence="11 12">ATCC 52028</strain>
    </source>
</reference>
<dbReference type="PANTHER" id="PTHR46349:SF6">
    <property type="entry name" value="MYOSIN-6-LIKE"/>
    <property type="match status" value="1"/>
</dbReference>
<evidence type="ECO:0000313" key="10">
    <source>
        <dbReference type="EMBL" id="RKO98989.1"/>
    </source>
</evidence>
<keyword evidence="6" id="KW-0505">Motor protein</keyword>
<keyword evidence="5" id="KW-0518">Myosin</keyword>
<feature type="domain" description="Myosin tail" evidence="8">
    <location>
        <begin position="2"/>
        <end position="174"/>
    </location>
</feature>
<dbReference type="Proteomes" id="UP000274922">
    <property type="component" value="Unassembled WGS sequence"/>
</dbReference>
<evidence type="ECO:0000256" key="2">
    <source>
        <dbReference type="ARBA" id="ARBA00022433"/>
    </source>
</evidence>
<proteinExistence type="predicted"/>
<comment type="subcellular location">
    <subcellularLocation>
        <location evidence="1">Cytoplasm</location>
        <location evidence="1">Myofibril</location>
    </subcellularLocation>
</comment>
<keyword evidence="4 7" id="KW-0175">Coiled coil</keyword>
<dbReference type="PANTHER" id="PTHR46349">
    <property type="entry name" value="CINGULIN-LIKE PROTEIN 1-RELATED"/>
    <property type="match status" value="1"/>
</dbReference>
<name>A0A4P9WX34_9FUNG</name>
<dbReference type="SUPFAM" id="SSF90257">
    <property type="entry name" value="Myosin rod fragments"/>
    <property type="match status" value="1"/>
</dbReference>
<evidence type="ECO:0000256" key="6">
    <source>
        <dbReference type="ARBA" id="ARBA00023175"/>
    </source>
</evidence>
<gene>
    <name evidence="9" type="ORF">CAUPRSCDRAFT_5589</name>
    <name evidence="10" type="ORF">CXG81DRAFT_15176</name>
</gene>
<evidence type="ECO:0000256" key="4">
    <source>
        <dbReference type="ARBA" id="ARBA00023054"/>
    </source>
</evidence>
<keyword evidence="3" id="KW-0963">Cytoplasm</keyword>
<evidence type="ECO:0000313" key="11">
    <source>
        <dbReference type="Proteomes" id="UP000268535"/>
    </source>
</evidence>
<dbReference type="EMBL" id="ML014333">
    <property type="protein sequence ID" value="RKO98989.1"/>
    <property type="molecule type" value="Genomic_DNA"/>
</dbReference>
<evidence type="ECO:0000313" key="9">
    <source>
        <dbReference type="EMBL" id="RKO98009.1"/>
    </source>
</evidence>
<feature type="coiled-coil region" evidence="7">
    <location>
        <begin position="6"/>
        <end position="174"/>
    </location>
</feature>
<organism evidence="9 11">
    <name type="scientific">Caulochytrium protostelioides</name>
    <dbReference type="NCBI Taxonomy" id="1555241"/>
    <lineage>
        <taxon>Eukaryota</taxon>
        <taxon>Fungi</taxon>
        <taxon>Fungi incertae sedis</taxon>
        <taxon>Chytridiomycota</taxon>
        <taxon>Chytridiomycota incertae sedis</taxon>
        <taxon>Chytridiomycetes</taxon>
        <taxon>Caulochytriales</taxon>
        <taxon>Caulochytriaceae</taxon>
        <taxon>Caulochytrium</taxon>
    </lineage>
</organism>
<protein>
    <recommendedName>
        <fullName evidence="8">Myosin tail domain-containing protein</fullName>
    </recommendedName>
</protein>
<dbReference type="Pfam" id="PF01576">
    <property type="entry name" value="Myosin_tail_1"/>
    <property type="match status" value="1"/>
</dbReference>
<keyword evidence="12" id="KW-1185">Reference proteome</keyword>
<evidence type="ECO:0000313" key="12">
    <source>
        <dbReference type="Proteomes" id="UP000274922"/>
    </source>
</evidence>
<dbReference type="OrthoDB" id="6108017at2759"/>
<evidence type="ECO:0000259" key="8">
    <source>
        <dbReference type="Pfam" id="PF01576"/>
    </source>
</evidence>